<feature type="compositionally biased region" description="Low complexity" evidence="1">
    <location>
        <begin position="475"/>
        <end position="485"/>
    </location>
</feature>
<dbReference type="InterPro" id="IPR000261">
    <property type="entry name" value="EH_dom"/>
</dbReference>
<feature type="signal peptide" evidence="2">
    <location>
        <begin position="1"/>
        <end position="19"/>
    </location>
</feature>
<gene>
    <name evidence="4" type="ORF">HK097_008008</name>
</gene>
<dbReference type="InterPro" id="IPR002048">
    <property type="entry name" value="EF_hand_dom"/>
</dbReference>
<feature type="region of interest" description="Disordered" evidence="1">
    <location>
        <begin position="753"/>
        <end position="836"/>
    </location>
</feature>
<name>A0AAD5SD47_9FUNG</name>
<dbReference type="PROSITE" id="PS50222">
    <property type="entry name" value="EF_HAND_2"/>
    <property type="match status" value="1"/>
</dbReference>
<reference evidence="4" key="1">
    <citation type="submission" date="2020-05" db="EMBL/GenBank/DDBJ databases">
        <title>Phylogenomic resolution of chytrid fungi.</title>
        <authorList>
            <person name="Stajich J.E."/>
            <person name="Amses K."/>
            <person name="Simmons R."/>
            <person name="Seto K."/>
            <person name="Myers J."/>
            <person name="Bonds A."/>
            <person name="Quandt C.A."/>
            <person name="Barry K."/>
            <person name="Liu P."/>
            <person name="Grigoriev I."/>
            <person name="Longcore J.E."/>
            <person name="James T.Y."/>
        </authorList>
    </citation>
    <scope>NUCLEOTIDE SEQUENCE</scope>
    <source>
        <strain evidence="4">JEL0318</strain>
    </source>
</reference>
<accession>A0AAD5SD47</accession>
<feature type="region of interest" description="Disordered" evidence="1">
    <location>
        <begin position="623"/>
        <end position="686"/>
    </location>
</feature>
<feature type="compositionally biased region" description="Basic and acidic residues" evidence="1">
    <location>
        <begin position="854"/>
        <end position="873"/>
    </location>
</feature>
<dbReference type="AlphaFoldDB" id="A0AAD5SD47"/>
<feature type="compositionally biased region" description="Low complexity" evidence="1">
    <location>
        <begin position="84"/>
        <end position="99"/>
    </location>
</feature>
<keyword evidence="2" id="KW-0732">Signal</keyword>
<feature type="compositionally biased region" description="Polar residues" evidence="1">
    <location>
        <begin position="899"/>
        <end position="909"/>
    </location>
</feature>
<feature type="chain" id="PRO_5042192016" description="EF-hand domain-containing protein" evidence="2">
    <location>
        <begin position="20"/>
        <end position="909"/>
    </location>
</feature>
<organism evidence="4 5">
    <name type="scientific">Rhizophlyctis rosea</name>
    <dbReference type="NCBI Taxonomy" id="64517"/>
    <lineage>
        <taxon>Eukaryota</taxon>
        <taxon>Fungi</taxon>
        <taxon>Fungi incertae sedis</taxon>
        <taxon>Chytridiomycota</taxon>
        <taxon>Chytridiomycota incertae sedis</taxon>
        <taxon>Chytridiomycetes</taxon>
        <taxon>Rhizophlyctidales</taxon>
        <taxon>Rhizophlyctidaceae</taxon>
        <taxon>Rhizophlyctis</taxon>
    </lineage>
</organism>
<feature type="compositionally biased region" description="Basic and acidic residues" evidence="1">
    <location>
        <begin position="642"/>
        <end position="673"/>
    </location>
</feature>
<evidence type="ECO:0000259" key="3">
    <source>
        <dbReference type="PROSITE" id="PS50222"/>
    </source>
</evidence>
<comment type="caution">
    <text evidence="4">The sequence shown here is derived from an EMBL/GenBank/DDBJ whole genome shotgun (WGS) entry which is preliminary data.</text>
</comment>
<dbReference type="InterPro" id="IPR011992">
    <property type="entry name" value="EF-hand-dom_pair"/>
</dbReference>
<protein>
    <recommendedName>
        <fullName evidence="3">EF-hand domain-containing protein</fullName>
    </recommendedName>
</protein>
<feature type="compositionally biased region" description="Acidic residues" evidence="1">
    <location>
        <begin position="759"/>
        <end position="771"/>
    </location>
</feature>
<proteinExistence type="predicted"/>
<feature type="compositionally biased region" description="Pro residues" evidence="1">
    <location>
        <begin position="516"/>
        <end position="527"/>
    </location>
</feature>
<feature type="compositionally biased region" description="Acidic residues" evidence="1">
    <location>
        <begin position="674"/>
        <end position="683"/>
    </location>
</feature>
<feature type="region of interest" description="Disordered" evidence="1">
    <location>
        <begin position="78"/>
        <end position="137"/>
    </location>
</feature>
<sequence length="909" mass="100483">MSGKQWKGAFQLTPRLTLAKLQALLVGTDTSLDSEANQKRKDLSVVHFNGTSKNAVRKTLQSLSRVEEVTYVKAARKVVKARKSSPQSPKTSTTSQPSPHQAPAVLPNSDLQSLISKYPSGDRTIEPQNAVQNSTSSISMQSLGVVDTERMGGEDSLRYNRVYRNAYFPLHHPSSGVAEIGTKTDPIPDSKAGVEIPEQSAKSDYLGTLFGPRVSIVAPDSARTARTSAPAAEDYINEAVNANESTHDLNRHDLDQNLDDVMSIPDAGPRLVANDTREAELDSASDSTQVGPLMLKKKNTLPQGTSKRDGRTPLLGTGNSKNPTESDSKQFEHYFNESLPENGRIRICNIRKIFPTAILPDEHLTSILHEVDITGTGSLNKTQFITLMTTITHRKNERDQKIITNKIQSELKRKGQDGQLHVGRKIQGHDVNTWYNGPYAQRQTGQLRDATRPQASAGSDLIVTSDFTNPTRGYESALPPTALPEAPRPPPSAKDPDNVVMSDYTNPTRGYEFPLTPTPLPEAPSRPPSARDPDDIRHPAKSISANKDTEVDRRPSTSTDDKMLTWDGDDNRKKAADGGVNGWAFNSAWGREKPEVTTPAPIMEGQSWLDLPADMRTLTSKKTASKAKEASNEAYDAMDVDIQSKHIVEDQSTPVDEHPTTEDKTHEEQVETDDRTEEDEDPEVLSVHDQLKQLQKTVQMLQKKEEKRKQKEQKRKIIEDAFVEESTQAALKLINTEADAKRQYLEDINAAYKRKRDAEEEDSDVSADDETAFPRMKRSRTNVAPPQQPPFQGDVPRSASPILYTAPSPTVNHSGDNNNSTATNTSAELQAITQPSDAMVRCEAQDASVVQETVHQREGEKVTPIINREREETTVNQVVEPVLDYDSAYPTSPPIAPQEIQQETATARR</sequence>
<feature type="compositionally biased region" description="Basic and acidic residues" evidence="1">
    <location>
        <begin position="547"/>
        <end position="576"/>
    </location>
</feature>
<dbReference type="GO" id="GO:0005509">
    <property type="term" value="F:calcium ion binding"/>
    <property type="evidence" value="ECO:0007669"/>
    <property type="project" value="InterPro"/>
</dbReference>
<feature type="compositionally biased region" description="Polar residues" evidence="1">
    <location>
        <begin position="807"/>
        <end position="816"/>
    </location>
</feature>
<feature type="region of interest" description="Disordered" evidence="1">
    <location>
        <begin position="444"/>
        <end position="580"/>
    </location>
</feature>
<feature type="compositionally biased region" description="Polar residues" evidence="1">
    <location>
        <begin position="126"/>
        <end position="137"/>
    </location>
</feature>
<keyword evidence="5" id="KW-1185">Reference proteome</keyword>
<feature type="compositionally biased region" description="Basic and acidic residues" evidence="1">
    <location>
        <begin position="529"/>
        <end position="538"/>
    </location>
</feature>
<feature type="compositionally biased region" description="Low complexity" evidence="1">
    <location>
        <begin position="817"/>
        <end position="827"/>
    </location>
</feature>
<evidence type="ECO:0000256" key="1">
    <source>
        <dbReference type="SAM" id="MobiDB-lite"/>
    </source>
</evidence>
<evidence type="ECO:0000256" key="2">
    <source>
        <dbReference type="SAM" id="SignalP"/>
    </source>
</evidence>
<feature type="region of interest" description="Disordered" evidence="1">
    <location>
        <begin position="276"/>
        <end position="329"/>
    </location>
</feature>
<dbReference type="Gene3D" id="1.10.238.10">
    <property type="entry name" value="EF-hand"/>
    <property type="match status" value="1"/>
</dbReference>
<feature type="region of interest" description="Disordered" evidence="1">
    <location>
        <begin position="885"/>
        <end position="909"/>
    </location>
</feature>
<evidence type="ECO:0000313" key="5">
    <source>
        <dbReference type="Proteomes" id="UP001212841"/>
    </source>
</evidence>
<dbReference type="Proteomes" id="UP001212841">
    <property type="component" value="Unassembled WGS sequence"/>
</dbReference>
<feature type="domain" description="EF-hand" evidence="3">
    <location>
        <begin position="359"/>
        <end position="394"/>
    </location>
</feature>
<dbReference type="EMBL" id="JADGJD010000445">
    <property type="protein sequence ID" value="KAJ3051019.1"/>
    <property type="molecule type" value="Genomic_DNA"/>
</dbReference>
<feature type="region of interest" description="Disordered" evidence="1">
    <location>
        <begin position="849"/>
        <end position="873"/>
    </location>
</feature>
<dbReference type="Pfam" id="PF12763">
    <property type="entry name" value="EH"/>
    <property type="match status" value="1"/>
</dbReference>
<evidence type="ECO:0000313" key="4">
    <source>
        <dbReference type="EMBL" id="KAJ3051019.1"/>
    </source>
</evidence>
<dbReference type="SUPFAM" id="SSF47473">
    <property type="entry name" value="EF-hand"/>
    <property type="match status" value="1"/>
</dbReference>